<dbReference type="InterPro" id="IPR036291">
    <property type="entry name" value="NAD(P)-bd_dom_sf"/>
</dbReference>
<keyword evidence="9" id="KW-0496">Mitochondrion</keyword>
<dbReference type="GO" id="GO:0005759">
    <property type="term" value="C:mitochondrial matrix"/>
    <property type="evidence" value="ECO:0007669"/>
    <property type="project" value="UniProtKB-SubCell"/>
</dbReference>
<comment type="subcellular location">
    <subcellularLocation>
        <location evidence="1">Mitochondrion matrix</location>
    </subcellularLocation>
</comment>
<feature type="binding site" evidence="13">
    <location>
        <position position="89"/>
    </location>
    <ligand>
        <name>CoA</name>
        <dbReference type="ChEBI" id="CHEBI:57287"/>
    </ligand>
</feature>
<evidence type="ECO:0000256" key="4">
    <source>
        <dbReference type="ARBA" id="ARBA00013000"/>
    </source>
</evidence>
<dbReference type="FunFam" id="1.10.1040.10:FF:000019">
    <property type="entry name" value="3-hydroxybutyryl-CoA dehydrogenase FadB2"/>
    <property type="match status" value="1"/>
</dbReference>
<evidence type="ECO:0000256" key="12">
    <source>
        <dbReference type="PIRSR" id="PIRSR000105-2"/>
    </source>
</evidence>
<feature type="binding site" evidence="13">
    <location>
        <position position="82"/>
    </location>
    <ligand>
        <name>CoA</name>
        <dbReference type="ChEBI" id="CHEBI:57287"/>
    </ligand>
</feature>
<dbReference type="InterPro" id="IPR022694">
    <property type="entry name" value="3-OHacyl-CoA_DH"/>
</dbReference>
<dbReference type="Gene3D" id="3.40.50.720">
    <property type="entry name" value="NAD(P)-binding Rossmann-like Domain"/>
    <property type="match status" value="1"/>
</dbReference>
<dbReference type="InterPro" id="IPR013328">
    <property type="entry name" value="6PGD_dom2"/>
</dbReference>
<feature type="binding site" evidence="13">
    <location>
        <position position="158"/>
    </location>
    <ligand>
        <name>CoA</name>
        <dbReference type="ChEBI" id="CHEBI:57287"/>
    </ligand>
</feature>
<evidence type="ECO:0000256" key="10">
    <source>
        <dbReference type="ARBA" id="ARBA00049556"/>
    </source>
</evidence>
<dbReference type="Proteomes" id="UP000887565">
    <property type="component" value="Unplaced"/>
</dbReference>
<evidence type="ECO:0000256" key="9">
    <source>
        <dbReference type="ARBA" id="ARBA00023128"/>
    </source>
</evidence>
<feature type="binding site" evidence="12">
    <location>
        <position position="182"/>
    </location>
    <ligand>
        <name>NAD(+)</name>
        <dbReference type="ChEBI" id="CHEBI:57540"/>
    </ligand>
</feature>
<feature type="binding site" evidence="12">
    <location>
        <position position="158"/>
    </location>
    <ligand>
        <name>NAD(+)</name>
        <dbReference type="ChEBI" id="CHEBI:57540"/>
    </ligand>
</feature>
<keyword evidence="7 12" id="KW-0520">NAD</keyword>
<evidence type="ECO:0000256" key="3">
    <source>
        <dbReference type="ARBA" id="ARBA00009463"/>
    </source>
</evidence>
<dbReference type="OMA" id="MAHPMGP"/>
<evidence type="ECO:0000256" key="6">
    <source>
        <dbReference type="ARBA" id="ARBA00023002"/>
    </source>
</evidence>
<feature type="binding site" evidence="12">
    <location>
        <position position="136"/>
    </location>
    <ligand>
        <name>NAD(+)</name>
        <dbReference type="ChEBI" id="CHEBI:57540"/>
    </ligand>
</feature>
<evidence type="ECO:0000256" key="11">
    <source>
        <dbReference type="PIRSR" id="PIRSR000105-1"/>
    </source>
</evidence>
<evidence type="ECO:0000313" key="17">
    <source>
        <dbReference type="WBParaSite" id="nRc.2.0.1.t30175-RA"/>
    </source>
</evidence>
<keyword evidence="5" id="KW-0276">Fatty acid metabolism</keyword>
<dbReference type="GO" id="GO:0006635">
    <property type="term" value="P:fatty acid beta-oxidation"/>
    <property type="evidence" value="ECO:0007669"/>
    <property type="project" value="TreeGrafter"/>
</dbReference>
<feature type="binding site" evidence="12">
    <location>
        <position position="66"/>
    </location>
    <ligand>
        <name>NAD(+)</name>
        <dbReference type="ChEBI" id="CHEBI:57540"/>
    </ligand>
</feature>
<evidence type="ECO:0000256" key="13">
    <source>
        <dbReference type="PIRSR" id="PIRSR000105-3"/>
    </source>
</evidence>
<feature type="domain" description="3-hydroxyacyl-CoA dehydrogenase C-terminal" evidence="14">
    <location>
        <begin position="225"/>
        <end position="322"/>
    </location>
</feature>
<dbReference type="EC" id="1.1.1.35" evidence="4"/>
<evidence type="ECO:0000256" key="1">
    <source>
        <dbReference type="ARBA" id="ARBA00004305"/>
    </source>
</evidence>
<dbReference type="Pfam" id="PF00725">
    <property type="entry name" value="3HCDH"/>
    <property type="match status" value="1"/>
</dbReference>
<dbReference type="PANTHER" id="PTHR43561:SF3">
    <property type="entry name" value="HYDROXYACYL-COENZYME A DEHYDROGENASE, MITOCHONDRIAL"/>
    <property type="match status" value="1"/>
</dbReference>
<dbReference type="Pfam" id="PF02737">
    <property type="entry name" value="3HCDH_N"/>
    <property type="match status" value="1"/>
</dbReference>
<proteinExistence type="inferred from homology"/>
<feature type="binding site" evidence="12">
    <location>
        <begin position="36"/>
        <end position="41"/>
    </location>
    <ligand>
        <name>NAD(+)</name>
        <dbReference type="ChEBI" id="CHEBI:57540"/>
    </ligand>
</feature>
<evidence type="ECO:0000259" key="14">
    <source>
        <dbReference type="Pfam" id="PF00725"/>
    </source>
</evidence>
<dbReference type="AlphaFoldDB" id="A0A915JUX8"/>
<dbReference type="SUPFAM" id="SSF51735">
    <property type="entry name" value="NAD(P)-binding Rossmann-fold domains"/>
    <property type="match status" value="1"/>
</dbReference>
<comment type="similarity">
    <text evidence="3">Belongs to the 3-hydroxyacyl-CoA dehydrogenase family.</text>
</comment>
<keyword evidence="6" id="KW-0560">Oxidoreductase</keyword>
<evidence type="ECO:0000259" key="15">
    <source>
        <dbReference type="Pfam" id="PF02737"/>
    </source>
</evidence>
<evidence type="ECO:0000256" key="7">
    <source>
        <dbReference type="ARBA" id="ARBA00023027"/>
    </source>
</evidence>
<dbReference type="InterPro" id="IPR006180">
    <property type="entry name" value="3-OHacyl-CoA_DH_CS"/>
</dbReference>
<reference evidence="17" key="1">
    <citation type="submission" date="2022-11" db="UniProtKB">
        <authorList>
            <consortium name="WormBaseParasite"/>
        </authorList>
    </citation>
    <scope>IDENTIFICATION</scope>
</reference>
<evidence type="ECO:0000256" key="8">
    <source>
        <dbReference type="ARBA" id="ARBA00023098"/>
    </source>
</evidence>
<dbReference type="Gene3D" id="1.10.1040.10">
    <property type="entry name" value="N-(1-d-carboxylethyl)-l-norvaline Dehydrogenase, domain 2"/>
    <property type="match status" value="1"/>
</dbReference>
<sequence length="322" mass="35355">MISRLLLRSNNLNFAVSKKFTTTAQSMDIKNVVIIGAGLMGSGIAQNGNLQPQISAQSGCHVTLVDQTEDILLKSKHGIEASLKRIAKKVHAQDSAAQAALVRDTMAKISVRTDISKAVHLADLVIEAVVENLDAKQKLFSTVESAAPSHALLASNTSSLPLSDIAQHLKRKDQFGGLHFFNPVPVMKLLEVIRTNETSDKTFQTFLEYGKKLDKSTVACKDTPGFIVNRLLVPYMLEAIRMLERGDASKEDIDLAMKLGAGYPMGPLELTDYVGLDTCKFIIDGWSEKYPDNALFKPSSLLDKLVREGHFGRKTGQGFYKY</sequence>
<dbReference type="WBParaSite" id="nRc.2.0.1.t30175-RA">
    <property type="protein sequence ID" value="nRc.2.0.1.t30175-RA"/>
    <property type="gene ID" value="nRc.2.0.1.g30175"/>
</dbReference>
<evidence type="ECO:0000313" key="16">
    <source>
        <dbReference type="Proteomes" id="UP000887565"/>
    </source>
</evidence>
<dbReference type="PROSITE" id="PS00067">
    <property type="entry name" value="3HCDH"/>
    <property type="match status" value="1"/>
</dbReference>
<keyword evidence="8" id="KW-0443">Lipid metabolism</keyword>
<feature type="domain" description="3-hydroxyacyl-CoA dehydrogenase NAD binding" evidence="15">
    <location>
        <begin position="31"/>
        <end position="223"/>
    </location>
</feature>
<organism evidence="16 17">
    <name type="scientific">Romanomermis culicivorax</name>
    <name type="common">Nematode worm</name>
    <dbReference type="NCBI Taxonomy" id="13658"/>
    <lineage>
        <taxon>Eukaryota</taxon>
        <taxon>Metazoa</taxon>
        <taxon>Ecdysozoa</taxon>
        <taxon>Nematoda</taxon>
        <taxon>Enoplea</taxon>
        <taxon>Dorylaimia</taxon>
        <taxon>Mermithida</taxon>
        <taxon>Mermithoidea</taxon>
        <taxon>Mermithidae</taxon>
        <taxon>Romanomermis</taxon>
    </lineage>
</organism>
<dbReference type="GO" id="GO:0070403">
    <property type="term" value="F:NAD+ binding"/>
    <property type="evidence" value="ECO:0007669"/>
    <property type="project" value="InterPro"/>
</dbReference>
<dbReference type="InterPro" id="IPR006176">
    <property type="entry name" value="3-OHacyl-CoA_DH_NAD-bd"/>
</dbReference>
<keyword evidence="16" id="KW-1185">Reference proteome</keyword>
<dbReference type="GO" id="GO:0003857">
    <property type="term" value="F:(3S)-3-hydroxyacyl-CoA dehydrogenase (NAD+) activity"/>
    <property type="evidence" value="ECO:0007669"/>
    <property type="project" value="UniProtKB-EC"/>
</dbReference>
<feature type="binding site" evidence="12">
    <location>
        <position position="314"/>
    </location>
    <ligand>
        <name>NAD(+)</name>
        <dbReference type="ChEBI" id="CHEBI:57540"/>
    </ligand>
</feature>
<dbReference type="FunFam" id="3.40.50.720:FF:000009">
    <property type="entry name" value="Fatty oxidation complex, alpha subunit"/>
    <property type="match status" value="1"/>
</dbReference>
<evidence type="ECO:0000256" key="2">
    <source>
        <dbReference type="ARBA" id="ARBA00005005"/>
    </source>
</evidence>
<evidence type="ECO:0000256" key="5">
    <source>
        <dbReference type="ARBA" id="ARBA00022832"/>
    </source>
</evidence>
<dbReference type="InterPro" id="IPR006108">
    <property type="entry name" value="3HC_DH_C"/>
</dbReference>
<protein>
    <recommendedName>
        <fullName evidence="4">3-hydroxyacyl-CoA dehydrogenase</fullName>
        <ecNumber evidence="4">1.1.1.35</ecNumber>
    </recommendedName>
</protein>
<feature type="site" description="Important for catalytic activity" evidence="11">
    <location>
        <position position="179"/>
    </location>
</feature>
<dbReference type="SUPFAM" id="SSF48179">
    <property type="entry name" value="6-phosphogluconate dehydrogenase C-terminal domain-like"/>
    <property type="match status" value="1"/>
</dbReference>
<comment type="catalytic activity">
    <reaction evidence="10">
        <text>a (3S)-3-hydroxyacyl-CoA + NAD(+) = a 3-oxoacyl-CoA + NADH + H(+)</text>
        <dbReference type="Rhea" id="RHEA:22432"/>
        <dbReference type="ChEBI" id="CHEBI:15378"/>
        <dbReference type="ChEBI" id="CHEBI:57318"/>
        <dbReference type="ChEBI" id="CHEBI:57540"/>
        <dbReference type="ChEBI" id="CHEBI:57945"/>
        <dbReference type="ChEBI" id="CHEBI:90726"/>
        <dbReference type="EC" id="1.1.1.35"/>
    </reaction>
</comment>
<dbReference type="InterPro" id="IPR052242">
    <property type="entry name" value="Mito_3-hydroxyacyl-CoA_DH"/>
</dbReference>
<dbReference type="PIRSF" id="PIRSF000105">
    <property type="entry name" value="HCDH"/>
    <property type="match status" value="1"/>
</dbReference>
<dbReference type="InterPro" id="IPR008927">
    <property type="entry name" value="6-PGluconate_DH-like_C_sf"/>
</dbReference>
<accession>A0A915JUX8</accession>
<dbReference type="PANTHER" id="PTHR43561">
    <property type="match status" value="1"/>
</dbReference>
<name>A0A915JUX8_ROMCU</name>
<feature type="binding site" evidence="12">
    <location>
        <position position="131"/>
    </location>
    <ligand>
        <name>NAD(+)</name>
        <dbReference type="ChEBI" id="CHEBI:57540"/>
    </ligand>
</feature>
<comment type="pathway">
    <text evidence="2">Lipid metabolism; fatty acid beta-oxidation.</text>
</comment>